<dbReference type="PROSITE" id="PS51153">
    <property type="entry name" value="RPW8"/>
    <property type="match status" value="1"/>
</dbReference>
<dbReference type="AlphaFoldDB" id="A0A2G9H158"/>
<evidence type="ECO:0000256" key="2">
    <source>
        <dbReference type="ARBA" id="ARBA00022614"/>
    </source>
</evidence>
<dbReference type="GO" id="GO:0006952">
    <property type="term" value="P:defense response"/>
    <property type="evidence" value="ECO:0007669"/>
    <property type="project" value="UniProtKB-KW"/>
</dbReference>
<evidence type="ECO:0000313" key="9">
    <source>
        <dbReference type="Proteomes" id="UP000231279"/>
    </source>
</evidence>
<dbReference type="PANTHER" id="PTHR36766:SF30">
    <property type="entry name" value="TIR-NBS TYPE DISEASE RESISTANCE PROTEIN-RELATED"/>
    <property type="match status" value="1"/>
</dbReference>
<dbReference type="Pfam" id="PF05659">
    <property type="entry name" value="RPW8"/>
    <property type="match status" value="1"/>
</dbReference>
<dbReference type="SUPFAM" id="SSF52540">
    <property type="entry name" value="P-loop containing nucleoside triphosphate hydrolases"/>
    <property type="match status" value="1"/>
</dbReference>
<dbReference type="InterPro" id="IPR027417">
    <property type="entry name" value="P-loop_NTPase"/>
</dbReference>
<reference evidence="9" key="1">
    <citation type="journal article" date="2018" name="Gigascience">
        <title>Genome assembly of the Pink Ipe (Handroanthus impetiginosus, Bignoniaceae), a highly valued, ecologically keystone Neotropical timber forest tree.</title>
        <authorList>
            <person name="Silva-Junior O.B."/>
            <person name="Grattapaglia D."/>
            <person name="Novaes E."/>
            <person name="Collevatti R.G."/>
        </authorList>
    </citation>
    <scope>NUCLEOTIDE SEQUENCE [LARGE SCALE GENOMIC DNA]</scope>
    <source>
        <strain evidence="9">cv. UFG-1</strain>
    </source>
</reference>
<keyword evidence="2" id="KW-0433">Leucine-rich repeat</keyword>
<dbReference type="STRING" id="429701.A0A2G9H158"/>
<protein>
    <recommendedName>
        <fullName evidence="7">RPW8 domain-containing protein</fullName>
    </recommendedName>
</protein>
<name>A0A2G9H158_9LAMI</name>
<keyword evidence="3" id="KW-0677">Repeat</keyword>
<organism evidence="8 9">
    <name type="scientific">Handroanthus impetiginosus</name>
    <dbReference type="NCBI Taxonomy" id="429701"/>
    <lineage>
        <taxon>Eukaryota</taxon>
        <taxon>Viridiplantae</taxon>
        <taxon>Streptophyta</taxon>
        <taxon>Embryophyta</taxon>
        <taxon>Tracheophyta</taxon>
        <taxon>Spermatophyta</taxon>
        <taxon>Magnoliopsida</taxon>
        <taxon>eudicotyledons</taxon>
        <taxon>Gunneridae</taxon>
        <taxon>Pentapetalae</taxon>
        <taxon>asterids</taxon>
        <taxon>lamiids</taxon>
        <taxon>Lamiales</taxon>
        <taxon>Bignoniaceae</taxon>
        <taxon>Crescentiina</taxon>
        <taxon>Tabebuia alliance</taxon>
        <taxon>Handroanthus</taxon>
    </lineage>
</organism>
<dbReference type="Proteomes" id="UP000231279">
    <property type="component" value="Unassembled WGS sequence"/>
</dbReference>
<dbReference type="EMBL" id="NKXS01002995">
    <property type="protein sequence ID" value="PIN11233.1"/>
    <property type="molecule type" value="Genomic_DNA"/>
</dbReference>
<keyword evidence="5" id="KW-0611">Plant defense</keyword>
<dbReference type="GO" id="GO:0005524">
    <property type="term" value="F:ATP binding"/>
    <property type="evidence" value="ECO:0007669"/>
    <property type="project" value="UniProtKB-KW"/>
</dbReference>
<dbReference type="InterPro" id="IPR008808">
    <property type="entry name" value="Powdery_mildew-R_dom"/>
</dbReference>
<evidence type="ECO:0000256" key="3">
    <source>
        <dbReference type="ARBA" id="ARBA00022737"/>
    </source>
</evidence>
<sequence length="818" mass="92156">MAVTDLFAGEIATELLKQLITISRKSLSCRSSAEQLIEYIRELLPIINEIKLAGNELPQHRQRQLDIFSKTLSDGLELANKVLHSPRWHLYRNIQLARKMEKLEKNVSRFMKGPVQAHVLADVHHVKLDMGERFDRLEWRLGAMKIGVDEDGGLLGAAVKRAEEEERWCEDLVNLGGTGLELGKMKVKQMLMKEFNVVGIHGIGGIGKTTLAREICKDDEIKSYFNNRVFFLTVSQSPSVEQLRSRIWGMVSGNAIVGQGDMLPQAKLWYDVGSSARTLLVLDDVWTQSVLDQLLIKIPGCKILVVSRVKFPPSVVDCCYGLDLLTESEAMSLFCHFAFGQTSMPLGADKELVKEVVDECKRLPLALKVIGASLKGQTEMYWTSAKNRLSRGQPVSESHEVQLLERMKLSIDCLSERERECFLDLGAFPEDKRIPLHILINMWEELHDIEEEEAFAILVGLSDKNLLSLVKDARAGDKYSSYYEISVYQHDVLRDLALHLSTVGGINQRKRLLMPRREAGLPRDWERNIDEPFNARVISIHTGEMSEMDWLRMDCPKTEVLVLNFSSAAYFLPPFLSNMPKLRALILINYGSSNAILRNTSVFSSLPNLRSIWFEKVTLPLFPDTTIPLKNLQKVSLVLCEIRKTVDHSSLDLPHLFPRLSELTLDHCINLSDLPSSICKMHTLKSLSVTNCESLQELPSDLGNLRSLQILRLSACPNLRRLPPGVGSLVQLKYLDISQCVTMGSLPGGIGGCVSLEKIDMRECPLMRSLPASVGMLASLRRVICDEEVSLLWKDMEKGRPGLCQVPQECFTLDWLAE</sequence>
<gene>
    <name evidence="8" type="ORF">CDL12_16159</name>
</gene>
<dbReference type="SUPFAM" id="SSF52058">
    <property type="entry name" value="L domain-like"/>
    <property type="match status" value="1"/>
</dbReference>
<feature type="domain" description="RPW8" evidence="7">
    <location>
        <begin position="1"/>
        <end position="149"/>
    </location>
</feature>
<dbReference type="Gene3D" id="3.80.10.10">
    <property type="entry name" value="Ribonuclease Inhibitor"/>
    <property type="match status" value="1"/>
</dbReference>
<comment type="caution">
    <text evidence="8">The sequence shown here is derived from an EMBL/GenBank/DDBJ whole genome shotgun (WGS) entry which is preliminary data.</text>
</comment>
<dbReference type="InterPro" id="IPR002182">
    <property type="entry name" value="NB-ARC"/>
</dbReference>
<comment type="similarity">
    <text evidence="1">Belongs to the disease resistance NB-LRR family.</text>
</comment>
<dbReference type="Gene3D" id="3.40.50.300">
    <property type="entry name" value="P-loop containing nucleotide triphosphate hydrolases"/>
    <property type="match status" value="1"/>
</dbReference>
<evidence type="ECO:0000256" key="5">
    <source>
        <dbReference type="ARBA" id="ARBA00022821"/>
    </source>
</evidence>
<dbReference type="FunFam" id="3.80.10.10:FF:001428">
    <property type="entry name" value="Probable disease resistance protein At5g04720"/>
    <property type="match status" value="1"/>
</dbReference>
<evidence type="ECO:0000256" key="4">
    <source>
        <dbReference type="ARBA" id="ARBA00022741"/>
    </source>
</evidence>
<keyword evidence="9" id="KW-1185">Reference proteome</keyword>
<dbReference type="Pfam" id="PF00931">
    <property type="entry name" value="NB-ARC"/>
    <property type="match status" value="1"/>
</dbReference>
<dbReference type="Gene3D" id="1.10.10.10">
    <property type="entry name" value="Winged helix-like DNA-binding domain superfamily/Winged helix DNA-binding domain"/>
    <property type="match status" value="1"/>
</dbReference>
<dbReference type="InterPro" id="IPR036388">
    <property type="entry name" value="WH-like_DNA-bd_sf"/>
</dbReference>
<dbReference type="PRINTS" id="PR00364">
    <property type="entry name" value="DISEASERSIST"/>
</dbReference>
<accession>A0A2G9H158</accession>
<evidence type="ECO:0000313" key="8">
    <source>
        <dbReference type="EMBL" id="PIN11233.1"/>
    </source>
</evidence>
<evidence type="ECO:0000259" key="7">
    <source>
        <dbReference type="PROSITE" id="PS51153"/>
    </source>
</evidence>
<evidence type="ECO:0000256" key="6">
    <source>
        <dbReference type="ARBA" id="ARBA00022840"/>
    </source>
</evidence>
<dbReference type="InterPro" id="IPR042197">
    <property type="entry name" value="Apaf_helical"/>
</dbReference>
<proteinExistence type="inferred from homology"/>
<dbReference type="Gene3D" id="1.10.8.430">
    <property type="entry name" value="Helical domain of apoptotic protease-activating factors"/>
    <property type="match status" value="1"/>
</dbReference>
<evidence type="ECO:0000256" key="1">
    <source>
        <dbReference type="ARBA" id="ARBA00008894"/>
    </source>
</evidence>
<keyword evidence="4" id="KW-0547">Nucleotide-binding</keyword>
<dbReference type="PANTHER" id="PTHR36766">
    <property type="entry name" value="PLANT BROAD-SPECTRUM MILDEW RESISTANCE PROTEIN RPW8"/>
    <property type="match status" value="1"/>
</dbReference>
<dbReference type="OrthoDB" id="1357022at2759"/>
<keyword evidence="6" id="KW-0067">ATP-binding</keyword>
<dbReference type="InterPro" id="IPR055414">
    <property type="entry name" value="LRR_R13L4/SHOC2-like"/>
</dbReference>
<dbReference type="Pfam" id="PF23598">
    <property type="entry name" value="LRR_14"/>
    <property type="match status" value="1"/>
</dbReference>
<dbReference type="GO" id="GO:0043531">
    <property type="term" value="F:ADP binding"/>
    <property type="evidence" value="ECO:0007669"/>
    <property type="project" value="InterPro"/>
</dbReference>
<dbReference type="InterPro" id="IPR032675">
    <property type="entry name" value="LRR_dom_sf"/>
</dbReference>